<dbReference type="InterPro" id="IPR036282">
    <property type="entry name" value="Glutathione-S-Trfase_C_sf"/>
</dbReference>
<evidence type="ECO:0000256" key="1">
    <source>
        <dbReference type="ARBA" id="ARBA00010007"/>
    </source>
</evidence>
<dbReference type="InterPro" id="IPR010987">
    <property type="entry name" value="Glutathione-S-Trfase_C-like"/>
</dbReference>
<evidence type="ECO:0000313" key="4">
    <source>
        <dbReference type="EMBL" id="MBS8262335.1"/>
    </source>
</evidence>
<dbReference type="SFLD" id="SFLDS00019">
    <property type="entry name" value="Glutathione_Transferase_(cytos"/>
    <property type="match status" value="1"/>
</dbReference>
<dbReference type="AlphaFoldDB" id="A0A944CFR3"/>
<dbReference type="PANTHER" id="PTHR42673">
    <property type="entry name" value="MALEYLACETOACETATE ISOMERASE"/>
    <property type="match status" value="1"/>
</dbReference>
<dbReference type="PANTHER" id="PTHR42673:SF4">
    <property type="entry name" value="MALEYLACETOACETATE ISOMERASE"/>
    <property type="match status" value="1"/>
</dbReference>
<accession>A0A944CFR3</accession>
<dbReference type="GO" id="GO:0005737">
    <property type="term" value="C:cytoplasm"/>
    <property type="evidence" value="ECO:0007669"/>
    <property type="project" value="InterPro"/>
</dbReference>
<gene>
    <name evidence="4" type="primary">maiA</name>
    <name evidence="4" type="ORF">DYI23_19055</name>
</gene>
<dbReference type="GO" id="GO:0006559">
    <property type="term" value="P:L-phenylalanine catabolic process"/>
    <property type="evidence" value="ECO:0007669"/>
    <property type="project" value="TreeGrafter"/>
</dbReference>
<dbReference type="Proteomes" id="UP000705379">
    <property type="component" value="Unassembled WGS sequence"/>
</dbReference>
<dbReference type="SUPFAM" id="SSF52833">
    <property type="entry name" value="Thioredoxin-like"/>
    <property type="match status" value="1"/>
</dbReference>
<dbReference type="GO" id="GO:0006749">
    <property type="term" value="P:glutathione metabolic process"/>
    <property type="evidence" value="ECO:0007669"/>
    <property type="project" value="TreeGrafter"/>
</dbReference>
<feature type="domain" description="GST C-terminal" evidence="3">
    <location>
        <begin position="90"/>
        <end position="218"/>
    </location>
</feature>
<evidence type="ECO:0000313" key="5">
    <source>
        <dbReference type="Proteomes" id="UP000705379"/>
    </source>
</evidence>
<dbReference type="InterPro" id="IPR004045">
    <property type="entry name" value="Glutathione_S-Trfase_N"/>
</dbReference>
<dbReference type="Pfam" id="PF13417">
    <property type="entry name" value="GST_N_3"/>
    <property type="match status" value="1"/>
</dbReference>
<dbReference type="InterPro" id="IPR034330">
    <property type="entry name" value="GST_Zeta_C"/>
</dbReference>
<dbReference type="InterPro" id="IPR036249">
    <property type="entry name" value="Thioredoxin-like_sf"/>
</dbReference>
<evidence type="ECO:0000259" key="2">
    <source>
        <dbReference type="PROSITE" id="PS50404"/>
    </source>
</evidence>
<dbReference type="EC" id="5.2.1.2" evidence="4"/>
<dbReference type="FunFam" id="1.20.1050.10:FF:000010">
    <property type="entry name" value="Maleylacetoacetate isomerase isoform 1"/>
    <property type="match status" value="1"/>
</dbReference>
<dbReference type="CDD" id="cd03191">
    <property type="entry name" value="GST_C_Zeta"/>
    <property type="match status" value="1"/>
</dbReference>
<dbReference type="SFLD" id="SFLDG00358">
    <property type="entry name" value="Main_(cytGST)"/>
    <property type="match status" value="1"/>
</dbReference>
<sequence length="238" mass="26668">MTRPRLHSYFRSSTSYRLRIALNLKGVETDYVAHHLRSGAQRFESYLKLNPQGLVPSLELPDESVVLIQSLPIIEYLEETIPEPPLLPADPIGRAHVRALAQMIACEVHPVNNLRVLNQLRQSFGADDDAVADWFRHWVAETFGPLEALLFGSPDTGTFCHGDNPGLADICLVAQVANNQRFQVDMSPYPTIRRIYDACMERHEFQQAAPANQPDAEQPGKHRAGHGRRLTAVLCVDV</sequence>
<proteinExistence type="inferred from homology"/>
<dbReference type="PROSITE" id="PS50405">
    <property type="entry name" value="GST_CTER"/>
    <property type="match status" value="1"/>
</dbReference>
<protein>
    <submittedName>
        <fullName evidence="4">Maleylacetoacetate isomerase</fullName>
        <ecNumber evidence="4">5.2.1.2</ecNumber>
    </submittedName>
</protein>
<dbReference type="EMBL" id="QTKU01000005">
    <property type="protein sequence ID" value="MBS8262335.1"/>
    <property type="molecule type" value="Genomic_DNA"/>
</dbReference>
<organism evidence="4 5">
    <name type="scientific">Roseibium polysiphoniae</name>
    <dbReference type="NCBI Taxonomy" id="2571221"/>
    <lineage>
        <taxon>Bacteria</taxon>
        <taxon>Pseudomonadati</taxon>
        <taxon>Pseudomonadota</taxon>
        <taxon>Alphaproteobacteria</taxon>
        <taxon>Hyphomicrobiales</taxon>
        <taxon>Stappiaceae</taxon>
        <taxon>Roseibium</taxon>
    </lineage>
</organism>
<dbReference type="GO" id="GO:0004364">
    <property type="term" value="F:glutathione transferase activity"/>
    <property type="evidence" value="ECO:0007669"/>
    <property type="project" value="TreeGrafter"/>
</dbReference>
<dbReference type="GO" id="GO:0016034">
    <property type="term" value="F:maleylacetoacetate isomerase activity"/>
    <property type="evidence" value="ECO:0007669"/>
    <property type="project" value="UniProtKB-EC"/>
</dbReference>
<reference evidence="4" key="1">
    <citation type="submission" date="2018-08" db="EMBL/GenBank/DDBJ databases">
        <authorList>
            <person name="Jin W."/>
            <person name="Wang H."/>
            <person name="Yang Y."/>
            <person name="Li M."/>
            <person name="Liu J."/>
        </authorList>
    </citation>
    <scope>NUCLEOTIDE SEQUENCE</scope>
    <source>
        <strain evidence="4">AESS21</strain>
    </source>
</reference>
<dbReference type="Gene3D" id="3.40.30.10">
    <property type="entry name" value="Glutaredoxin"/>
    <property type="match status" value="1"/>
</dbReference>
<keyword evidence="4" id="KW-0413">Isomerase</keyword>
<name>A0A944CFR3_9HYPH</name>
<dbReference type="SUPFAM" id="SSF47616">
    <property type="entry name" value="GST C-terminal domain-like"/>
    <property type="match status" value="1"/>
</dbReference>
<dbReference type="PROSITE" id="PS50404">
    <property type="entry name" value="GST_NTER"/>
    <property type="match status" value="1"/>
</dbReference>
<dbReference type="InterPro" id="IPR034333">
    <property type="entry name" value="GST_Zeta_N"/>
</dbReference>
<comment type="similarity">
    <text evidence="1">Belongs to the GST superfamily. Zeta family.</text>
</comment>
<dbReference type="InterPro" id="IPR005955">
    <property type="entry name" value="GST_Zeta"/>
</dbReference>
<feature type="domain" description="GST N-terminal" evidence="2">
    <location>
        <begin position="2"/>
        <end position="85"/>
    </location>
</feature>
<dbReference type="RefSeq" id="WP_213217617.1">
    <property type="nucleotide sequence ID" value="NZ_QTKU01000005.1"/>
</dbReference>
<dbReference type="NCBIfam" id="TIGR01262">
    <property type="entry name" value="maiA"/>
    <property type="match status" value="1"/>
</dbReference>
<dbReference type="CDD" id="cd03042">
    <property type="entry name" value="GST_N_Zeta"/>
    <property type="match status" value="1"/>
</dbReference>
<dbReference type="Gene3D" id="1.20.1050.10">
    <property type="match status" value="1"/>
</dbReference>
<evidence type="ECO:0000259" key="3">
    <source>
        <dbReference type="PROSITE" id="PS50405"/>
    </source>
</evidence>
<dbReference type="InterPro" id="IPR040079">
    <property type="entry name" value="Glutathione_S-Trfase"/>
</dbReference>
<reference evidence="4" key="2">
    <citation type="journal article" date="2021" name="Microorganisms">
        <title>Bacterial Dimethylsulfoniopropionate Biosynthesis in the East China Sea.</title>
        <authorList>
            <person name="Liu J."/>
            <person name="Zhang Y."/>
            <person name="Liu J."/>
            <person name="Zhong H."/>
            <person name="Williams B.T."/>
            <person name="Zheng Y."/>
            <person name="Curson A.R.J."/>
            <person name="Sun C."/>
            <person name="Sun H."/>
            <person name="Song D."/>
            <person name="Wagner Mackenzie B."/>
            <person name="Bermejo Martinez A."/>
            <person name="Todd J.D."/>
            <person name="Zhang X.H."/>
        </authorList>
    </citation>
    <scope>NUCLEOTIDE SEQUENCE</scope>
    <source>
        <strain evidence="4">AESS21</strain>
    </source>
</reference>
<comment type="caution">
    <text evidence="4">The sequence shown here is derived from an EMBL/GenBank/DDBJ whole genome shotgun (WGS) entry which is preliminary data.</text>
</comment>